<dbReference type="GO" id="GO:0000030">
    <property type="term" value="F:mannosyltransferase activity"/>
    <property type="evidence" value="ECO:0007669"/>
    <property type="project" value="TreeGrafter"/>
</dbReference>
<dbReference type="RefSeq" id="WP_146962922.1">
    <property type="nucleotide sequence ID" value="NZ_CP042467.1"/>
</dbReference>
<evidence type="ECO:0000313" key="3">
    <source>
        <dbReference type="EMBL" id="QED29689.1"/>
    </source>
</evidence>
<dbReference type="OrthoDB" id="5450625at2"/>
<dbReference type="PANTHER" id="PTHR44216">
    <property type="entry name" value="PROTEIN O-MANNOSYL-TRANSFERASE TMTC2"/>
    <property type="match status" value="1"/>
</dbReference>
<feature type="repeat" description="TPR" evidence="1">
    <location>
        <begin position="210"/>
        <end position="243"/>
    </location>
</feature>
<dbReference type="InterPro" id="IPR052384">
    <property type="entry name" value="TMTC_O-mannosyltransferase"/>
</dbReference>
<protein>
    <submittedName>
        <fullName evidence="3">Tetratricopeptide repeat protein</fullName>
    </submittedName>
</protein>
<dbReference type="Pfam" id="PF13174">
    <property type="entry name" value="TPR_6"/>
    <property type="match status" value="1"/>
</dbReference>
<reference evidence="3 4" key="1">
    <citation type="submission" date="2019-08" db="EMBL/GenBank/DDBJ databases">
        <authorList>
            <person name="Liang Q."/>
        </authorList>
    </citation>
    <scope>NUCLEOTIDE SEQUENCE [LARGE SCALE GENOMIC DNA]</scope>
    <source>
        <strain evidence="3 4">V1718</strain>
    </source>
</reference>
<keyword evidence="4" id="KW-1185">Reference proteome</keyword>
<gene>
    <name evidence="3" type="ORF">FRD01_21100</name>
</gene>
<feature type="chain" id="PRO_5023012636" evidence="2">
    <location>
        <begin position="25"/>
        <end position="300"/>
    </location>
</feature>
<dbReference type="InterPro" id="IPR011990">
    <property type="entry name" value="TPR-like_helical_dom_sf"/>
</dbReference>
<sequence>MKLVQRLMVWIPLALILVAGSACTSMDRAESISEMNKGLEALNGGQTLEAVKLLKEAARIDSTYADPPYFLGQIYHRKLNETDNAETFYRDAFSRDGENPQIAYQLGALLQETGKDQDAMQFLKTATDLKPDFAKAWFRYGLSLENQEMYTEAIDAYMKSIQANARMKMDSDSKGGEAYHALGDLYNRYGFYDHAVKVYENGMENNPDVARLHLGLGVAQLQLKRYPDSETNFKRALELDASLTTAVFNLAVAHMAQGKTEEAMSGFDMFAQRADQSKDAARIIAAQGFIMQMREEQEKE</sequence>
<accession>A0A5B8Y1Y1</accession>
<dbReference type="Gene3D" id="1.25.40.10">
    <property type="entry name" value="Tetratricopeptide repeat domain"/>
    <property type="match status" value="2"/>
</dbReference>
<dbReference type="PROSITE" id="PS50005">
    <property type="entry name" value="TPR"/>
    <property type="match status" value="4"/>
</dbReference>
<dbReference type="AlphaFoldDB" id="A0A5B8Y1Y1"/>
<feature type="repeat" description="TPR" evidence="1">
    <location>
        <begin position="134"/>
        <end position="167"/>
    </location>
</feature>
<dbReference type="SMART" id="SM00028">
    <property type="entry name" value="TPR"/>
    <property type="match status" value="7"/>
</dbReference>
<keyword evidence="1" id="KW-0802">TPR repeat</keyword>
<dbReference type="Proteomes" id="UP000321595">
    <property type="component" value="Chromosome"/>
</dbReference>
<evidence type="ECO:0000256" key="2">
    <source>
        <dbReference type="SAM" id="SignalP"/>
    </source>
</evidence>
<dbReference type="PANTHER" id="PTHR44216:SF3">
    <property type="entry name" value="PROTEIN O-MANNOSYL-TRANSFERASE TMTC2"/>
    <property type="match status" value="1"/>
</dbReference>
<feature type="repeat" description="TPR" evidence="1">
    <location>
        <begin position="100"/>
        <end position="133"/>
    </location>
</feature>
<dbReference type="KEGG" id="bbae:FRD01_21100"/>
<feature type="signal peptide" evidence="2">
    <location>
        <begin position="1"/>
        <end position="24"/>
    </location>
</feature>
<evidence type="ECO:0000256" key="1">
    <source>
        <dbReference type="PROSITE-ProRule" id="PRU00339"/>
    </source>
</evidence>
<dbReference type="Pfam" id="PF14559">
    <property type="entry name" value="TPR_19"/>
    <property type="match status" value="1"/>
</dbReference>
<dbReference type="PROSITE" id="PS51257">
    <property type="entry name" value="PROKAR_LIPOPROTEIN"/>
    <property type="match status" value="1"/>
</dbReference>
<dbReference type="SUPFAM" id="SSF48452">
    <property type="entry name" value="TPR-like"/>
    <property type="match status" value="1"/>
</dbReference>
<dbReference type="GO" id="GO:0035269">
    <property type="term" value="P:protein O-linked glycosylation via mannose"/>
    <property type="evidence" value="ECO:0007669"/>
    <property type="project" value="TreeGrafter"/>
</dbReference>
<feature type="repeat" description="TPR" evidence="1">
    <location>
        <begin position="176"/>
        <end position="209"/>
    </location>
</feature>
<proteinExistence type="predicted"/>
<dbReference type="EMBL" id="CP042467">
    <property type="protein sequence ID" value="QED29689.1"/>
    <property type="molecule type" value="Genomic_DNA"/>
</dbReference>
<evidence type="ECO:0000313" key="4">
    <source>
        <dbReference type="Proteomes" id="UP000321595"/>
    </source>
</evidence>
<dbReference type="InterPro" id="IPR019734">
    <property type="entry name" value="TPR_rpt"/>
</dbReference>
<keyword evidence="2" id="KW-0732">Signal</keyword>
<organism evidence="3 4">
    <name type="scientific">Microvenator marinus</name>
    <dbReference type="NCBI Taxonomy" id="2600177"/>
    <lineage>
        <taxon>Bacteria</taxon>
        <taxon>Deltaproteobacteria</taxon>
        <taxon>Bradymonadales</taxon>
        <taxon>Microvenatoraceae</taxon>
        <taxon>Microvenator</taxon>
    </lineage>
</organism>
<dbReference type="Pfam" id="PF13432">
    <property type="entry name" value="TPR_16"/>
    <property type="match status" value="1"/>
</dbReference>
<name>A0A5B8Y1Y1_9DELT</name>